<protein>
    <submittedName>
        <fullName evidence="1">Uncharacterized protein</fullName>
    </submittedName>
</protein>
<evidence type="ECO:0000313" key="1">
    <source>
        <dbReference type="EMBL" id="ACU61719.1"/>
    </source>
</evidence>
<dbReference type="PROSITE" id="PS51257">
    <property type="entry name" value="PROKAR_LIPOPROTEIN"/>
    <property type="match status" value="1"/>
</dbReference>
<dbReference type="OrthoDB" id="1179861at2"/>
<dbReference type="EMBL" id="CP001699">
    <property type="protein sequence ID" value="ACU61719.1"/>
    <property type="molecule type" value="Genomic_DNA"/>
</dbReference>
<organism evidence="1 2">
    <name type="scientific">Chitinophaga pinensis (strain ATCC 43595 / DSM 2588 / LMG 13176 / NBRC 15968 / NCIMB 11800 / UQM 2034)</name>
    <dbReference type="NCBI Taxonomy" id="485918"/>
    <lineage>
        <taxon>Bacteria</taxon>
        <taxon>Pseudomonadati</taxon>
        <taxon>Bacteroidota</taxon>
        <taxon>Chitinophagia</taxon>
        <taxon>Chitinophagales</taxon>
        <taxon>Chitinophagaceae</taxon>
        <taxon>Chitinophaga</taxon>
    </lineage>
</organism>
<dbReference type="KEGG" id="cpi:Cpin_4269"/>
<proteinExistence type="predicted"/>
<accession>A0A979G6E1</accession>
<dbReference type="AlphaFoldDB" id="A0A979G6E1"/>
<reference evidence="1 2" key="2">
    <citation type="journal article" date="2010" name="Stand. Genomic Sci.">
        <title>Complete genome sequence of Chitinophaga pinensis type strain (UQM 2034).</title>
        <authorList>
            <person name="Glavina Del Rio T."/>
            <person name="Abt B."/>
            <person name="Spring S."/>
            <person name="Lapidus A."/>
            <person name="Nolan M."/>
            <person name="Tice H."/>
            <person name="Copeland A."/>
            <person name="Cheng J.F."/>
            <person name="Chen F."/>
            <person name="Bruce D."/>
            <person name="Goodwin L."/>
            <person name="Pitluck S."/>
            <person name="Ivanova N."/>
            <person name="Mavromatis K."/>
            <person name="Mikhailova N."/>
            <person name="Pati A."/>
            <person name="Chen A."/>
            <person name="Palaniappan K."/>
            <person name="Land M."/>
            <person name="Hauser L."/>
            <person name="Chang Y.J."/>
            <person name="Jeffries C.D."/>
            <person name="Chain P."/>
            <person name="Saunders E."/>
            <person name="Detter J.C."/>
            <person name="Brettin T."/>
            <person name="Rohde M."/>
            <person name="Goker M."/>
            <person name="Bristow J."/>
            <person name="Eisen J.A."/>
            <person name="Markowitz V."/>
            <person name="Hugenholtz P."/>
            <person name="Kyrpides N.C."/>
            <person name="Klenk H.P."/>
            <person name="Lucas S."/>
        </authorList>
    </citation>
    <scope>NUCLEOTIDE SEQUENCE [LARGE SCALE GENOMIC DNA]</scope>
    <source>
        <strain evidence="2">ATCC 43595 / DSM 2588 / LMG 13176 / NBRC 15968 / NCIMB 11800 / UQM 2034</strain>
    </source>
</reference>
<dbReference type="Proteomes" id="UP000002215">
    <property type="component" value="Chromosome"/>
</dbReference>
<dbReference type="RefSeq" id="WP_012791887.1">
    <property type="nucleotide sequence ID" value="NC_013132.1"/>
</dbReference>
<sequence length="79" mass="8787">MRYVLVYLLLLVSVFFTSCREQGKNKLPKENIKSEDKSGGGSIYTKYEYVDPVGGRLIIQNSFPGGGLKYTAASSKVYL</sequence>
<evidence type="ECO:0000313" key="2">
    <source>
        <dbReference type="Proteomes" id="UP000002215"/>
    </source>
</evidence>
<reference evidence="2" key="1">
    <citation type="submission" date="2009-08" db="EMBL/GenBank/DDBJ databases">
        <title>The complete genome of Chitinophaga pinensis DSM 2588.</title>
        <authorList>
            <consortium name="US DOE Joint Genome Institute (JGI-PGF)"/>
            <person name="Lucas S."/>
            <person name="Copeland A."/>
            <person name="Lapidus A."/>
            <person name="Glavina del Rio T."/>
            <person name="Dalin E."/>
            <person name="Tice H."/>
            <person name="Bruce D."/>
            <person name="Goodwin L."/>
            <person name="Pitluck S."/>
            <person name="Kyrpides N."/>
            <person name="Mavromatis K."/>
            <person name="Ivanova N."/>
            <person name="Mikhailova N."/>
            <person name="Sims D."/>
            <person name="Meinche L."/>
            <person name="Brettin T."/>
            <person name="Detter J.C."/>
            <person name="Han C."/>
            <person name="Larimer F."/>
            <person name="Land M."/>
            <person name="Hauser L."/>
            <person name="Markowitz V."/>
            <person name="Cheng J.-F."/>
            <person name="Hugenholtz P."/>
            <person name="Woyke T."/>
            <person name="Wu D."/>
            <person name="Spring S."/>
            <person name="Klenk H.-P."/>
            <person name="Eisen J.A."/>
        </authorList>
    </citation>
    <scope>NUCLEOTIDE SEQUENCE [LARGE SCALE GENOMIC DNA]</scope>
    <source>
        <strain evidence="2">ATCC 43595 / DSM 2588 / LMG 13176 / NBRC 15968 / NCIMB 11800 / UQM 2034</strain>
    </source>
</reference>
<name>A0A979G6E1_CHIPD</name>
<gene>
    <name evidence="1" type="ordered locus">Cpin_4269</name>
</gene>